<proteinExistence type="predicted"/>
<reference evidence="2 3" key="1">
    <citation type="submission" date="2019-04" db="EMBL/GenBank/DDBJ databases">
        <title>Bacillus caeni sp. nov., a bacterium isolated from mangrove sediment.</title>
        <authorList>
            <person name="Huang H."/>
            <person name="Mo K."/>
            <person name="Hu Y."/>
        </authorList>
    </citation>
    <scope>NUCLEOTIDE SEQUENCE [LARGE SCALE GENOMIC DNA]</scope>
    <source>
        <strain evidence="2 3">HB172195</strain>
    </source>
</reference>
<organism evidence="2 3">
    <name type="scientific">Exobacillus caeni</name>
    <dbReference type="NCBI Taxonomy" id="2574798"/>
    <lineage>
        <taxon>Bacteria</taxon>
        <taxon>Bacillati</taxon>
        <taxon>Bacillota</taxon>
        <taxon>Bacilli</taxon>
        <taxon>Bacillales</taxon>
        <taxon>Guptibacillaceae</taxon>
        <taxon>Exobacillus</taxon>
    </lineage>
</organism>
<protein>
    <submittedName>
        <fullName evidence="2">Uncharacterized protein</fullName>
    </submittedName>
</protein>
<dbReference type="RefSeq" id="WP_138126502.1">
    <property type="nucleotide sequence ID" value="NZ_SWLG01000007.1"/>
</dbReference>
<accession>A0A5R9F451</accession>
<dbReference type="AlphaFoldDB" id="A0A5R9F451"/>
<dbReference type="EMBL" id="SWLG01000007">
    <property type="protein sequence ID" value="TLS37126.1"/>
    <property type="molecule type" value="Genomic_DNA"/>
</dbReference>
<dbReference type="OrthoDB" id="2868687at2"/>
<dbReference type="Proteomes" id="UP000308230">
    <property type="component" value="Unassembled WGS sequence"/>
</dbReference>
<feature type="signal peptide" evidence="1">
    <location>
        <begin position="1"/>
        <end position="21"/>
    </location>
</feature>
<comment type="caution">
    <text evidence="2">The sequence shown here is derived from an EMBL/GenBank/DDBJ whole genome shotgun (WGS) entry which is preliminary data.</text>
</comment>
<evidence type="ECO:0000313" key="3">
    <source>
        <dbReference type="Proteomes" id="UP000308230"/>
    </source>
</evidence>
<evidence type="ECO:0000256" key="1">
    <source>
        <dbReference type="SAM" id="SignalP"/>
    </source>
</evidence>
<keyword evidence="3" id="KW-1185">Reference proteome</keyword>
<feature type="chain" id="PRO_5039467167" evidence="1">
    <location>
        <begin position="22"/>
        <end position="131"/>
    </location>
</feature>
<sequence length="131" mass="14468">MFKYSIKIIMSLLLAVTVLFAANPSSEASAETTAADAVVYVGQTGADMYEQSINGVLYTEQQIGFMADRILWTEEQIGFMADRIVYVTELSQDNSIEIIYIATALWQTGTQDGGYLYEVSLMPVAMLPTGW</sequence>
<name>A0A5R9F451_9BACL</name>
<gene>
    <name evidence="2" type="ORF">FCL54_11400</name>
</gene>
<keyword evidence="1" id="KW-0732">Signal</keyword>
<evidence type="ECO:0000313" key="2">
    <source>
        <dbReference type="EMBL" id="TLS37126.1"/>
    </source>
</evidence>